<evidence type="ECO:0000256" key="3">
    <source>
        <dbReference type="ARBA" id="ARBA00023125"/>
    </source>
</evidence>
<dbReference type="EMBL" id="UYYG01000022">
    <property type="protein sequence ID" value="VDN51488.1"/>
    <property type="molecule type" value="Genomic_DNA"/>
</dbReference>
<dbReference type="OrthoDB" id="691130at2759"/>
<evidence type="ECO:0000313" key="14">
    <source>
        <dbReference type="WBParaSite" id="DME_0000684701-mRNA-1"/>
    </source>
</evidence>
<evidence type="ECO:0000313" key="13">
    <source>
        <dbReference type="Proteomes" id="UP000274756"/>
    </source>
</evidence>
<dbReference type="STRING" id="318479.A0A158Q596"/>
<dbReference type="PANTHER" id="PTHR45881">
    <property type="entry name" value="CHECKPOINT SUPPRESSOR 1-LIKE, ISOFORM A-RELATED"/>
    <property type="match status" value="1"/>
</dbReference>
<gene>
    <name evidence="11" type="ORF">DME_LOCUS1461</name>
</gene>
<evidence type="ECO:0000256" key="4">
    <source>
        <dbReference type="ARBA" id="ARBA00023163"/>
    </source>
</evidence>
<feature type="DNA-binding region" description="Fork-head" evidence="9">
    <location>
        <begin position="84"/>
        <end position="182"/>
    </location>
</feature>
<dbReference type="Gene3D" id="1.10.10.10">
    <property type="entry name" value="Winged helix-like DNA-binding domain superfamily/Winged helix DNA-binding domain"/>
    <property type="match status" value="1"/>
</dbReference>
<keyword evidence="2" id="KW-0805">Transcription regulation</keyword>
<evidence type="ECO:0000256" key="7">
    <source>
        <dbReference type="ARBA" id="ARBA00071019"/>
    </source>
</evidence>
<evidence type="ECO:0000313" key="11">
    <source>
        <dbReference type="EMBL" id="VDN51488.1"/>
    </source>
</evidence>
<dbReference type="InterPro" id="IPR030456">
    <property type="entry name" value="TF_fork_head_CS_2"/>
</dbReference>
<evidence type="ECO:0000256" key="5">
    <source>
        <dbReference type="ARBA" id="ARBA00023242"/>
    </source>
</evidence>
<sequence>MTISIGICDEIDDRRQRQASKQAHMRRTWKYPSDLVMHDEDCRLPSLDWLTEAPTKSEESSVANDNENQILIGGDIDFSRDAIKPPYSYAQLITLAMRHHRNCKVLLSDIYDYIKTNFAWYRKADLTWQNSIRHNLSLNKQFVKLPRKEGDKGKGSYWILDPNVPDPLSTKTKKSAYTQTKSKSIETIPKLNPALLPYLKKYQTCGEVSYIDLDSGTSISMDAKMICQLDNPTIDVVDYDFATLESEFGSNNCGDLRNSFEANEYFDEQVNYRINRIEFHPRRSM</sequence>
<dbReference type="InterPro" id="IPR018122">
    <property type="entry name" value="TF_fork_head_CS_1"/>
</dbReference>
<feature type="domain" description="Fork-head" evidence="10">
    <location>
        <begin position="84"/>
        <end position="182"/>
    </location>
</feature>
<proteinExistence type="predicted"/>
<dbReference type="InterPro" id="IPR001766">
    <property type="entry name" value="Fork_head_dom"/>
</dbReference>
<evidence type="ECO:0000256" key="1">
    <source>
        <dbReference type="ARBA" id="ARBA00004123"/>
    </source>
</evidence>
<dbReference type="SUPFAM" id="SSF46785">
    <property type="entry name" value="Winged helix' DNA-binding domain"/>
    <property type="match status" value="1"/>
</dbReference>
<comment type="subcellular location">
    <subcellularLocation>
        <location evidence="1 9">Nucleus</location>
    </subcellularLocation>
</comment>
<dbReference type="PROSITE" id="PS50039">
    <property type="entry name" value="FORK_HEAD_3"/>
    <property type="match status" value="1"/>
</dbReference>
<evidence type="ECO:0000259" key="10">
    <source>
        <dbReference type="PROSITE" id="PS50039"/>
    </source>
</evidence>
<dbReference type="InterPro" id="IPR036388">
    <property type="entry name" value="WH-like_DNA-bd_sf"/>
</dbReference>
<keyword evidence="3 9" id="KW-0238">DNA-binding</keyword>
<evidence type="ECO:0000313" key="12">
    <source>
        <dbReference type="Proteomes" id="UP000038040"/>
    </source>
</evidence>
<dbReference type="PANTHER" id="PTHR45881:SF1">
    <property type="entry name" value="FORK HEAD PROTEIN HOMOLOG 2"/>
    <property type="match status" value="1"/>
</dbReference>
<dbReference type="PRINTS" id="PR00053">
    <property type="entry name" value="FORKHEAD"/>
</dbReference>
<reference evidence="14" key="1">
    <citation type="submission" date="2016-04" db="UniProtKB">
        <authorList>
            <consortium name="WormBaseParasite"/>
        </authorList>
    </citation>
    <scope>IDENTIFICATION</scope>
</reference>
<dbReference type="GO" id="GO:0000978">
    <property type="term" value="F:RNA polymerase II cis-regulatory region sequence-specific DNA binding"/>
    <property type="evidence" value="ECO:0007669"/>
    <property type="project" value="TreeGrafter"/>
</dbReference>
<comment type="function">
    <text evidence="6">Transcription factor. Plays a role in embryogenesis and later development, perhaps acting redundantly with forkhead protein pes-1.</text>
</comment>
<dbReference type="SMART" id="SM00339">
    <property type="entry name" value="FH"/>
    <property type="match status" value="1"/>
</dbReference>
<keyword evidence="13" id="KW-1185">Reference proteome</keyword>
<organism evidence="12 14">
    <name type="scientific">Dracunculus medinensis</name>
    <name type="common">Guinea worm</name>
    <dbReference type="NCBI Taxonomy" id="318479"/>
    <lineage>
        <taxon>Eukaryota</taxon>
        <taxon>Metazoa</taxon>
        <taxon>Ecdysozoa</taxon>
        <taxon>Nematoda</taxon>
        <taxon>Chromadorea</taxon>
        <taxon>Rhabditida</taxon>
        <taxon>Spirurina</taxon>
        <taxon>Dracunculoidea</taxon>
        <taxon>Dracunculidae</taxon>
        <taxon>Dracunculus</taxon>
    </lineage>
</organism>
<evidence type="ECO:0000256" key="6">
    <source>
        <dbReference type="ARBA" id="ARBA00056063"/>
    </source>
</evidence>
<dbReference type="FunFam" id="1.10.10.10:FF:000135">
    <property type="entry name" value="forkhead box protein G1"/>
    <property type="match status" value="1"/>
</dbReference>
<keyword evidence="4" id="KW-0804">Transcription</keyword>
<keyword evidence="5 9" id="KW-0539">Nucleus</keyword>
<dbReference type="WBParaSite" id="DME_0000684701-mRNA-1">
    <property type="protein sequence ID" value="DME_0000684701-mRNA-1"/>
    <property type="gene ID" value="DME_0000684701"/>
</dbReference>
<dbReference type="Proteomes" id="UP000038040">
    <property type="component" value="Unplaced"/>
</dbReference>
<accession>A0A158Q596</accession>
<dbReference type="InterPro" id="IPR036390">
    <property type="entry name" value="WH_DNA-bd_sf"/>
</dbReference>
<evidence type="ECO:0000256" key="2">
    <source>
        <dbReference type="ARBA" id="ARBA00023015"/>
    </source>
</evidence>
<dbReference type="PROSITE" id="PS00657">
    <property type="entry name" value="FORK_HEAD_1"/>
    <property type="match status" value="1"/>
</dbReference>
<evidence type="ECO:0000256" key="9">
    <source>
        <dbReference type="PROSITE-ProRule" id="PRU00089"/>
    </source>
</evidence>
<dbReference type="Pfam" id="PF00250">
    <property type="entry name" value="Forkhead"/>
    <property type="match status" value="1"/>
</dbReference>
<protein>
    <recommendedName>
        <fullName evidence="7">Forkhead box protein fkh-2</fullName>
    </recommendedName>
    <alternativeName>
        <fullName evidence="8">Forkhead transcription factor family member fkh-2</fullName>
    </alternativeName>
</protein>
<reference evidence="11 13" key="2">
    <citation type="submission" date="2018-11" db="EMBL/GenBank/DDBJ databases">
        <authorList>
            <consortium name="Pathogen Informatics"/>
        </authorList>
    </citation>
    <scope>NUCLEOTIDE SEQUENCE [LARGE SCALE GENOMIC DNA]</scope>
</reference>
<dbReference type="AlphaFoldDB" id="A0A158Q596"/>
<dbReference type="PROSITE" id="PS00658">
    <property type="entry name" value="FORK_HEAD_2"/>
    <property type="match status" value="1"/>
</dbReference>
<dbReference type="Proteomes" id="UP000274756">
    <property type="component" value="Unassembled WGS sequence"/>
</dbReference>
<dbReference type="GO" id="GO:0000981">
    <property type="term" value="F:DNA-binding transcription factor activity, RNA polymerase II-specific"/>
    <property type="evidence" value="ECO:0007669"/>
    <property type="project" value="TreeGrafter"/>
</dbReference>
<name>A0A158Q596_DRAME</name>
<dbReference type="GO" id="GO:0005634">
    <property type="term" value="C:nucleus"/>
    <property type="evidence" value="ECO:0007669"/>
    <property type="project" value="UniProtKB-SubCell"/>
</dbReference>
<evidence type="ECO:0000256" key="8">
    <source>
        <dbReference type="ARBA" id="ARBA00077297"/>
    </source>
</evidence>